<evidence type="ECO:0000256" key="3">
    <source>
        <dbReference type="ARBA" id="ARBA00022525"/>
    </source>
</evidence>
<evidence type="ECO:0000256" key="5">
    <source>
        <dbReference type="ARBA" id="ARBA00038219"/>
    </source>
</evidence>
<dbReference type="Proteomes" id="UP001358417">
    <property type="component" value="Unassembled WGS sequence"/>
</dbReference>
<accession>A0AAV9NIW4</accession>
<comment type="caution">
    <text evidence="8">The sequence shown here is derived from an EMBL/GenBank/DDBJ whole genome shotgun (WGS) entry which is preliminary data.</text>
</comment>
<name>A0AAV9NIW4_9EURO</name>
<proteinExistence type="inferred from homology"/>
<dbReference type="EMBL" id="JAVRRD010000004">
    <property type="protein sequence ID" value="KAK5059789.1"/>
    <property type="molecule type" value="Genomic_DNA"/>
</dbReference>
<evidence type="ECO:0000256" key="2">
    <source>
        <dbReference type="ARBA" id="ARBA00022512"/>
    </source>
</evidence>
<dbReference type="InterPro" id="IPR051153">
    <property type="entry name" value="Yeast_CWMannoprotein_PIR"/>
</dbReference>
<dbReference type="AlphaFoldDB" id="A0AAV9NIW4"/>
<dbReference type="PANTHER" id="PTHR47254">
    <property type="entry name" value="CELL WALL MANNOPROTEIN CIS3-RELATED"/>
    <property type="match status" value="1"/>
</dbReference>
<evidence type="ECO:0000259" key="7">
    <source>
        <dbReference type="Pfam" id="PF22799"/>
    </source>
</evidence>
<dbReference type="PANTHER" id="PTHR47254:SF1">
    <property type="entry name" value="CELL WALL MANNOPROTEIN CIS3-RELATED"/>
    <property type="match status" value="1"/>
</dbReference>
<feature type="domain" description="Cell wall mannoprotein PIR1-like C-terminal" evidence="7">
    <location>
        <begin position="144"/>
        <end position="181"/>
    </location>
</feature>
<dbReference type="Pfam" id="PF22799">
    <property type="entry name" value="PIR1-like_C"/>
    <property type="match status" value="2"/>
</dbReference>
<dbReference type="GeneID" id="89977830"/>
<dbReference type="InterPro" id="IPR054508">
    <property type="entry name" value="PIR1-like_C"/>
</dbReference>
<reference evidence="8 9" key="1">
    <citation type="submission" date="2023-08" db="EMBL/GenBank/DDBJ databases">
        <title>Black Yeasts Isolated from many extreme environments.</title>
        <authorList>
            <person name="Coleine C."/>
            <person name="Stajich J.E."/>
            <person name="Selbmann L."/>
        </authorList>
    </citation>
    <scope>NUCLEOTIDE SEQUENCE [LARGE SCALE GENOMIC DNA]</scope>
    <source>
        <strain evidence="8 9">CCFEE 5792</strain>
    </source>
</reference>
<dbReference type="GO" id="GO:0009277">
    <property type="term" value="C:fungal-type cell wall"/>
    <property type="evidence" value="ECO:0007669"/>
    <property type="project" value="TreeGrafter"/>
</dbReference>
<dbReference type="RefSeq" id="XP_064709610.1">
    <property type="nucleotide sequence ID" value="XM_064853211.1"/>
</dbReference>
<protein>
    <recommendedName>
        <fullName evidence="7">Cell wall mannoprotein PIR1-like C-terminal domain-containing protein</fullName>
    </recommendedName>
</protein>
<feature type="compositionally biased region" description="Low complexity" evidence="6">
    <location>
        <begin position="91"/>
        <end position="119"/>
    </location>
</feature>
<comment type="similarity">
    <text evidence="5">Belongs to the PIR protein family.</text>
</comment>
<comment type="subcellular location">
    <subcellularLocation>
        <location evidence="1">Secreted</location>
        <location evidence="1">Cell wall</location>
    </subcellularLocation>
</comment>
<organism evidence="8 9">
    <name type="scientific">Exophiala bonariae</name>
    <dbReference type="NCBI Taxonomy" id="1690606"/>
    <lineage>
        <taxon>Eukaryota</taxon>
        <taxon>Fungi</taxon>
        <taxon>Dikarya</taxon>
        <taxon>Ascomycota</taxon>
        <taxon>Pezizomycotina</taxon>
        <taxon>Eurotiomycetes</taxon>
        <taxon>Chaetothyriomycetidae</taxon>
        <taxon>Chaetothyriales</taxon>
        <taxon>Herpotrichiellaceae</taxon>
        <taxon>Exophiala</taxon>
    </lineage>
</organism>
<evidence type="ECO:0000313" key="9">
    <source>
        <dbReference type="Proteomes" id="UP001358417"/>
    </source>
</evidence>
<evidence type="ECO:0000256" key="6">
    <source>
        <dbReference type="SAM" id="MobiDB-lite"/>
    </source>
</evidence>
<evidence type="ECO:0000313" key="8">
    <source>
        <dbReference type="EMBL" id="KAK5059789.1"/>
    </source>
</evidence>
<dbReference type="GO" id="GO:0031505">
    <property type="term" value="P:fungal-type cell wall organization"/>
    <property type="evidence" value="ECO:0007669"/>
    <property type="project" value="TreeGrafter"/>
</dbReference>
<keyword evidence="9" id="KW-1185">Reference proteome</keyword>
<keyword evidence="3" id="KW-0964">Secreted</keyword>
<sequence>MVSCSRDNPYRTPAVLTVAPISQIQDGQIQEGSLRTLTMIPGMQIDDGQIQNPAVPSRTATVTEHGCNSPITASPMLGDLQTTTPPSFEASPRVPVPTTFSTSVTSMRPPLAPSSTTSRASPAQASLVSCITNSTLQLTLSNNVLLDSLQRTGYIASNYQFQFDGPPQSGALYTSGWSICPVVTDPEEDNAATSESGVTGLMTLALGDSTVFYECLSGDFYNLYQRHWAAQCSPVEIRIVGLVECDH</sequence>
<feature type="domain" description="Cell wall mannoprotein PIR1-like C-terminal" evidence="7">
    <location>
        <begin position="186"/>
        <end position="235"/>
    </location>
</feature>
<evidence type="ECO:0000256" key="4">
    <source>
        <dbReference type="ARBA" id="ARBA00022729"/>
    </source>
</evidence>
<gene>
    <name evidence="8" type="ORF">LTR84_009672</name>
</gene>
<keyword evidence="4" id="KW-0732">Signal</keyword>
<feature type="region of interest" description="Disordered" evidence="6">
    <location>
        <begin position="85"/>
        <end position="119"/>
    </location>
</feature>
<keyword evidence="2" id="KW-0134">Cell wall</keyword>
<evidence type="ECO:0000256" key="1">
    <source>
        <dbReference type="ARBA" id="ARBA00004191"/>
    </source>
</evidence>
<dbReference type="GO" id="GO:0005199">
    <property type="term" value="F:structural constituent of cell wall"/>
    <property type="evidence" value="ECO:0007669"/>
    <property type="project" value="TreeGrafter"/>
</dbReference>